<evidence type="ECO:0000256" key="1">
    <source>
        <dbReference type="SAM" id="Coils"/>
    </source>
</evidence>
<comment type="caution">
    <text evidence="2">The sequence shown here is derived from an EMBL/GenBank/DDBJ whole genome shotgun (WGS) entry which is preliminary data.</text>
</comment>
<dbReference type="Proteomes" id="UP001162131">
    <property type="component" value="Unassembled WGS sequence"/>
</dbReference>
<reference evidence="2" key="1">
    <citation type="submission" date="2021-09" db="EMBL/GenBank/DDBJ databases">
        <authorList>
            <consortium name="AG Swart"/>
            <person name="Singh M."/>
            <person name="Singh A."/>
            <person name="Seah K."/>
            <person name="Emmerich C."/>
        </authorList>
    </citation>
    <scope>NUCLEOTIDE SEQUENCE</scope>
    <source>
        <strain evidence="2">ATCC30299</strain>
    </source>
</reference>
<accession>A0AAU9ISE3</accession>
<organism evidence="2 3">
    <name type="scientific">Blepharisma stoltei</name>
    <dbReference type="NCBI Taxonomy" id="1481888"/>
    <lineage>
        <taxon>Eukaryota</taxon>
        <taxon>Sar</taxon>
        <taxon>Alveolata</taxon>
        <taxon>Ciliophora</taxon>
        <taxon>Postciliodesmatophora</taxon>
        <taxon>Heterotrichea</taxon>
        <taxon>Heterotrichida</taxon>
        <taxon>Blepharismidae</taxon>
        <taxon>Blepharisma</taxon>
    </lineage>
</organism>
<feature type="coiled-coil region" evidence="1">
    <location>
        <begin position="24"/>
        <end position="87"/>
    </location>
</feature>
<proteinExistence type="predicted"/>
<name>A0AAU9ISE3_9CILI</name>
<dbReference type="InterPro" id="IPR028119">
    <property type="entry name" value="Snapin/Pallidin/Snn1"/>
</dbReference>
<dbReference type="AlphaFoldDB" id="A0AAU9ISE3"/>
<gene>
    <name evidence="2" type="ORF">BSTOLATCC_MIC17596</name>
</gene>
<evidence type="ECO:0000313" key="3">
    <source>
        <dbReference type="Proteomes" id="UP001162131"/>
    </source>
</evidence>
<protein>
    <submittedName>
        <fullName evidence="2">Uncharacterized protein</fullName>
    </submittedName>
</protein>
<keyword evidence="1" id="KW-0175">Coiled coil</keyword>
<dbReference type="EMBL" id="CAJZBQ010000017">
    <property type="protein sequence ID" value="CAG9316969.1"/>
    <property type="molecule type" value="Genomic_DNA"/>
</dbReference>
<dbReference type="Pfam" id="PF14712">
    <property type="entry name" value="Snapin_Pallidin"/>
    <property type="match status" value="1"/>
</dbReference>
<sequence length="100" mass="11200">MAQEIESALNKALENVTTICSSTAEKVEISQNELHKTLSALEEKLQGIKELSAIIDESKITAACESIEKYKARLERIKKRTDGIKIRISKIEEKISAKKL</sequence>
<keyword evidence="3" id="KW-1185">Reference proteome</keyword>
<evidence type="ECO:0000313" key="2">
    <source>
        <dbReference type="EMBL" id="CAG9316969.1"/>
    </source>
</evidence>